<comment type="caution">
    <text evidence="10">The sequence shown here is derived from an EMBL/GenBank/DDBJ whole genome shotgun (WGS) entry which is preliminary data.</text>
</comment>
<feature type="region of interest" description="Disordered" evidence="8">
    <location>
        <begin position="7159"/>
        <end position="7178"/>
    </location>
</feature>
<dbReference type="PANTHER" id="PTHR47535:SF2">
    <property type="entry name" value="NESPRIN-3"/>
    <property type="match status" value="1"/>
</dbReference>
<keyword evidence="4" id="KW-1133">Transmembrane helix</keyword>
<evidence type="ECO:0000256" key="1">
    <source>
        <dbReference type="ARBA" id="ARBA00004370"/>
    </source>
</evidence>
<keyword evidence="7" id="KW-0175">Coiled coil</keyword>
<dbReference type="PROSITE" id="PS00019">
    <property type="entry name" value="ACTININ_1"/>
    <property type="match status" value="1"/>
</dbReference>
<evidence type="ECO:0000256" key="6">
    <source>
        <dbReference type="ARBA" id="ARBA00023203"/>
    </source>
</evidence>
<feature type="domain" description="Calponin-homology (CH)" evidence="9">
    <location>
        <begin position="74"/>
        <end position="182"/>
    </location>
</feature>
<dbReference type="InterPro" id="IPR001589">
    <property type="entry name" value="Actinin_actin-bd_CS"/>
</dbReference>
<gene>
    <name evidence="10" type="ORF">TcWFU_003954</name>
</gene>
<reference evidence="10 11" key="1">
    <citation type="journal article" date="2022" name="Front. Cell. Infect. Microbiol.">
        <title>The Genomes of Two Strains of Taenia crassiceps the Animal Model for the Study of Human Cysticercosis.</title>
        <authorList>
            <person name="Bobes R.J."/>
            <person name="Estrada K."/>
            <person name="Rios-Valencia D.G."/>
            <person name="Calderon-Gallegos A."/>
            <person name="de la Torre P."/>
            <person name="Carrero J.C."/>
            <person name="Sanchez-Flores A."/>
            <person name="Laclette J.P."/>
        </authorList>
    </citation>
    <scope>NUCLEOTIDE SEQUENCE [LARGE SCALE GENOMIC DNA]</scope>
    <source>
        <strain evidence="10">WFUcys</strain>
    </source>
</reference>
<dbReference type="InterPro" id="IPR001715">
    <property type="entry name" value="CH_dom"/>
</dbReference>
<dbReference type="SMART" id="SM00033">
    <property type="entry name" value="CH"/>
    <property type="match status" value="2"/>
</dbReference>
<dbReference type="PROSITE" id="PS50021">
    <property type="entry name" value="CH"/>
    <property type="match status" value="2"/>
</dbReference>
<dbReference type="Gene3D" id="1.20.58.60">
    <property type="match status" value="4"/>
</dbReference>
<protein>
    <submittedName>
        <fullName evidence="10">Nesprin-1</fullName>
    </submittedName>
</protein>
<dbReference type="Pfam" id="PF00307">
    <property type="entry name" value="CH"/>
    <property type="match status" value="2"/>
</dbReference>
<feature type="compositionally biased region" description="Low complexity" evidence="8">
    <location>
        <begin position="7402"/>
        <end position="7413"/>
    </location>
</feature>
<feature type="domain" description="Calponin-homology (CH)" evidence="9">
    <location>
        <begin position="226"/>
        <end position="334"/>
    </location>
</feature>
<evidence type="ECO:0000259" key="9">
    <source>
        <dbReference type="PROSITE" id="PS50021"/>
    </source>
</evidence>
<proteinExistence type="predicted"/>
<evidence type="ECO:0000256" key="4">
    <source>
        <dbReference type="ARBA" id="ARBA00022989"/>
    </source>
</evidence>
<keyword evidence="6" id="KW-0009">Actin-binding</keyword>
<feature type="coiled-coil region" evidence="7">
    <location>
        <begin position="1127"/>
        <end position="1192"/>
    </location>
</feature>
<evidence type="ECO:0000313" key="10">
    <source>
        <dbReference type="EMBL" id="KAL5111872.1"/>
    </source>
</evidence>
<feature type="coiled-coil region" evidence="7">
    <location>
        <begin position="1786"/>
        <end position="1844"/>
    </location>
</feature>
<feature type="coiled-coil region" evidence="7">
    <location>
        <begin position="3085"/>
        <end position="3112"/>
    </location>
</feature>
<feature type="region of interest" description="Disordered" evidence="8">
    <location>
        <begin position="7401"/>
        <end position="7427"/>
    </location>
</feature>
<dbReference type="Pfam" id="PF25034">
    <property type="entry name" value="Spectrin_SYNE1"/>
    <property type="match status" value="1"/>
</dbReference>
<feature type="coiled-coil region" evidence="7">
    <location>
        <begin position="945"/>
        <end position="1002"/>
    </location>
</feature>
<dbReference type="Proteomes" id="UP001651158">
    <property type="component" value="Unassembled WGS sequence"/>
</dbReference>
<evidence type="ECO:0000256" key="3">
    <source>
        <dbReference type="ARBA" id="ARBA00022737"/>
    </source>
</evidence>
<evidence type="ECO:0000313" key="11">
    <source>
        <dbReference type="Proteomes" id="UP001651158"/>
    </source>
</evidence>
<dbReference type="SUPFAM" id="SSF46966">
    <property type="entry name" value="Spectrin repeat"/>
    <property type="match status" value="2"/>
</dbReference>
<evidence type="ECO:0000256" key="7">
    <source>
        <dbReference type="SAM" id="Coils"/>
    </source>
</evidence>
<feature type="compositionally biased region" description="Polar residues" evidence="8">
    <location>
        <begin position="7162"/>
        <end position="7177"/>
    </location>
</feature>
<organism evidence="10 11">
    <name type="scientific">Taenia crassiceps</name>
    <dbReference type="NCBI Taxonomy" id="6207"/>
    <lineage>
        <taxon>Eukaryota</taxon>
        <taxon>Metazoa</taxon>
        <taxon>Spiralia</taxon>
        <taxon>Lophotrochozoa</taxon>
        <taxon>Platyhelminthes</taxon>
        <taxon>Cestoda</taxon>
        <taxon>Eucestoda</taxon>
        <taxon>Cyclophyllidea</taxon>
        <taxon>Taeniidae</taxon>
        <taxon>Taenia</taxon>
    </lineage>
</organism>
<name>A0ABR4QQM6_9CEST</name>
<evidence type="ECO:0000256" key="8">
    <source>
        <dbReference type="SAM" id="MobiDB-lite"/>
    </source>
</evidence>
<dbReference type="Gene3D" id="1.10.418.10">
    <property type="entry name" value="Calponin-like domain"/>
    <property type="match status" value="2"/>
</dbReference>
<dbReference type="InterPro" id="IPR052403">
    <property type="entry name" value="LINC-complex_assoc"/>
</dbReference>
<evidence type="ECO:0000256" key="2">
    <source>
        <dbReference type="ARBA" id="ARBA00022692"/>
    </source>
</evidence>
<keyword evidence="3" id="KW-0677">Repeat</keyword>
<dbReference type="PANTHER" id="PTHR47535">
    <property type="entry name" value="MUSCLE-SPECIFIC PROTEIN 300 KDA, ISOFORM G"/>
    <property type="match status" value="1"/>
</dbReference>
<keyword evidence="11" id="KW-1185">Reference proteome</keyword>
<sequence>MRALSESYDSLLACPIDADERYLNTGSSIYSLYCRLTLGLRNAESWDCVYVHGKAIPIFNTELTREMGSKEQERIQKKTFTNWINVYLAKAVPPDYVRDLFVDIRDGVKLVRLLEVLAGIRLPIERPSVMQRAHHLSNVRTALDFLTGKRKIKLVNINPSDVVDGRPAIVLGLIWSIILSFNIDDNGEALNAATDVTEVAKKEKPVPVTPPPGTITQDKMSLMAPVARKKALLAWVFRCLSPSCKTLGLQIKDFGTSWRDGRAFCALVHSIEVEGLDLSKIRPDDNKANLELAFSAAEERLGIPQLLDAKDVDVDNPDERSIMTYVAQFLREYPMGKKTTTFVDQNLDGRFGGKEASAKSFETSLDAVDSAIDPSLVLSASTVSLHNPKSTRKEHVTTPTLLDDEGIRSLLAVTSSSLSVSDGEVETNPDAAHSMPNIRAMALPSPRRQARARTYADLRLARVAKTFSRCRAIANIRVTADRTEETKNAVKIVHIENQVKDSNTQAEEERNFIIHIKELISRIRHEPLEPKNLIQELEEFYQAEQQHQSLTTCLLEMSKRKRQGILLGILPSELAEIEAKWTQVKPALDEWRWRLDDSLPGDWATVGRWLGQMERCLSAGARLAIELDAASTSDADATTRRSRFAAQLADLEEKLKHKDRMSELLDLLVKTNTENEPSALPITVVNAIKKRFQDACNEAQASLRRTNRLYLRWTLANNITEIVNYINVLKNVRYHKLDEAAEGVEQIQEWKKSRGLPQTMDDDIVALEELCKESENKSSSESVALAGEQPGSGLLTIQIRAGGGTLIMRDVAETERIEASMYLSSLRVRWAEALEDLLALEKSSMKLVETWRAYEMEAQTLNAWMQEAESKLKAKTTSNTEKRLILAQVKQWRQRLNALQDLGAKLIGQSTIPTGEAINTQLASMMQQLDSISNEVEKSYQATTVEALKRDLDQTINRMNEMLRAATDLLNKEVCLPQTTSMQKAEEATSEYRNQLRATKEDLLKHLEVEYNLVKELSEKLIAAAQAGEIDYSEVERCIRETDRLRRSLQQMAEEKIDDRLSELSMAIREAVSVAVRLAQMSEWIEETGTVTNINFPATSDEITLDGLANIAPDEAIYRLQKYCNSISSHTKALEEAEGRLEELKAKGLKSVNISQLEMAIAETRERINVMLEQTRKREQLLRAQRQAHEETMEAANALETWLREAEGVVTTSRETMLPLNTKTIVDATRLTQWSLDRLEQQRNAHEAFCEEHLAQGAELLERMDECFQRFTEVWPEAASVQNSSSDSGIVVYAREVVSRVNLLKQRYSDATAQLPRALLTVRFVIIDVKIGEKLTEASERLRQEEMRIESGEEVSLILIEHETYFTAPEFVEELPAMVIEMEHIMEELVKLEPDSAAQFANRTEVQGKTLFQLKDRAEHLASNMRDLPERWLDFDSKLGGLEQWTSELENLVNQLCSEGLLGGEDMMDPNVAAEVARRYRAMLKKFEELVDSTSLNISLAERLNKILQELIAEGGLLPSEMAKRRASLARVLNSLHDIQALTPSVLQTAENMVDSLDNQVSKASKQDRSKRLRTHIEAMIGDPTTQAIDSDEMRRLLAEREALIARVNEEKKASLAYLMQIPNLNTTLTSQMPPVEERFLQIWGDADRMMEEKAANLRTATQATEQFEEVRTRLFNLLGDAQFLLKYSIGSVHDSKSTDSAQFSPYEAITALSNMDVEQRDSIENIATYGPSKIHEQTAAIQAHLKSLEEGAADISKLRRAVDLIAEQVGPEKSAELESIISQLERDMALTKSALEERLAALENAKSRWMNIREHAQQLEGSLESQESTLTDLRSHIESASLESCGDVSSVCNAYRKYLETYAQCLQKLQSDAANLGAEIGNVDSMLAAMLTIERVDENGNIVMEALENVDSEVTGAQKNLHALLLRQKGINKACLSLEQIITSTLVALEEYSKLSGSIEIYLNRVGAARGMEYAFSDLNDVMTVKEQLNSLLTLRQEEIDSATWRMRELSPFLRKVPQAAAADAKLSQSLGEADGWLSTQASYIDVLITDWCMWSNEMDEIAAELQQLADNVERIDTDAAMDTTTRRANQAAHQLEQVQLLRARWRALRPQTETLLTLLSGSSKGSHLTMESTHHVVPRRYTKVGEQIRDVFSILQNINTKLEGELDAQDNFANDVERLVHTVSIAEKRFTKVTGIWVPSAPTLLAHATQPISQIHIDDSKPTRDSGSAAENTLDSCINVTEAIAELKSLFNEIIGPMRATIDSLLVRVKQFDIEEATARDRLQYLLREISLLAIRTLKRQYICEVSLTYEQNRTNWISKLRGLRSLQEQLVQMGGTVEILTEFPKAEQISKPLKTIPIDLSYQDDCVKWLKTLNAVKVQILSYKLTANLPKIPEYFQTVEEDIHFEPEYTPQELDTASIVAGIFFVTGRPDELLSATSSSREPFSFYVDVGRLISDCDRLKTGLMTHWNSLEIYCNNWLRLVKGSKDLSSNTAEFLEKTCSLVKSAVDLTDTRLDRPGNHKRLNEIITQLREWQKAFELPLEVENLADLPIVSCALELQADGEKLIESVASRTLAVRALLDANRMVLVNASMRLCDIAYRLERLVKAYDSREMAIVEVSNIVKEIEQEAGFRSVSNLAANLMDVEISAEILAADELVGVSNPKMDVPYKSDLESLLRMVSSSQDLARLLARISKARTYLRAHLPPKLMQLQQSSSAAICAFEAIMNEDNPKPNLERLAEDAMRSRVVTRCQGLSDIMDEAIKHLEEKHQEMTLIETNISRVCTWIDELLPRVQSATHLLSVSANEYAIPEAVQFAETVEDPTDLLDIFKAEREHYAKIVELTQLEVDSDGEILCSVFESQTKSIATRFGDLASAVSGMEDLWRAYLAQDKAVSQELSLESDNLKVLTERLDKINLQSGPTLLLTSPTKERTDAMELLAQSFEEAQQIRSDYIDMVTRVEALSNRCFNRDTFRMRLKRRKLLKDQMTEDAVQEQQAEDEAKEQSDSLSKQCANLSFRLASVDILIKRCVEGISKRMMKMQADSANVWSSEFNALSEGVEKLRSFVELPLLLKPECREAIPTFFTERKRDIQDFQSRINNLESELSCAVSLHKTIQRLSHYEHGPVASSTGDEVHSRKNRSMLAALRQNLIEYAIHVGEMQSLLPEAFTTTSRLEAALTEIARRLSVVLTALEESLDLPKCETSLAQFSVIKNDLDPIRSELRSLQSLSDRFHATITAAISKGVSLISILGANNKQASLLSLESGSNFFAEIVSFDKKFHWIVTTLDEANDRIVVLISGFKQYERRVAEARTWLHQSEISLRSKSEEVDSLHSFDKDEVEMHLMLIQNLVSSFSDGKRLVDVMEAATAALLTDASEVNRWVGNIRQSTHFHSATPHLASFLPQFREGLMKTSQQFKEDLSKYLSLLNAAKEQAEVQLAKCSTFCDNCSRFAEWLTDCETKWNIPGVGETDNSIVTEDMFLWEKQTLGATYKQRLTDIQVHESLLRELFGSTELDYATDLSSVDGNTSPTNARLLDARKRLQWLQQCVTIRIASIEDDVKKTEETEALLKAFQRSVESINRRLTTLEWEIVELFTWEKLKPVTSEPILEMLDEVMLQLPNSLQTLTQLSQELEAAIETVADTPSSSHHTDETKEMLVKLRNLQAFTEKYVKICLILANSYRTLSNNIEKFKTRISEKAYISELVSPDVCRLTNEEWFSLRNDVLVEQSVLWQIGEELQNENFESKFSVTQATFDEFLSAIIDVAQTSASQCSAVCHFKSKMEELQEVFNNCKKTIADYQHGLEMQLNKGDLYHDEINMCQKLLSEIETDLEEILNSASLQSDIKTWTADTQNLICKVTAIERRLCDFQTKELEGLMVIAQSSEEFLPLAAQATQDRWSDLVNRAMNARGAAESALSAIQDAVDAFLNMTNWIREAEDRLNAIVNAPTGQLNRLPTEINESRYLADEWGGLAEARALRLSKLTKLHLESAVQRKMVLLTTEELGKLKGAPPSKAEAEVIRGLELELADSYADLIEHCQTAVTGEQEILRTTQAALEDANSALNATEKLSDRANSLLFRDDPTSSLEWQQTCFNDFISIEVATVRELIDRSKKWVTLLPQPDGRLAYTINSRLVEELEKIESKVTERMEVLEKLLHGLSEISQRISAEDVWQCEFSTTMNPGLENAPNTLGRKREMIKYFETKVSEIDEHIETMARLSNDLDRLTTNDGAAFVIPPELVSQLQNLRQSLVLQRQTADSQRTRWFQVVDQHVSFIRDLFSTHRWISSLATEFMRCWGIFQDVCRLASPNSEMILWVREASMSTFGFHELSSEVQKLNGKFACVCAVGSGEVNTRLGTCLRDMEKFLKSSDKLGERRQSLLDKCSFHVDEFVRNVQRFSQAAEAFGTSYNQILGASIEPTNFVLQTLLEDVESSLSLELNSLEKDKTAIRALTVEACSDELNLPILEPLEEEVGEGIKWEHKSITRPEDPPENRVLDLNKVFGELTETKASLVSSIASLYGAADALAVARKHHYQARKSCQDWLFEASKQLESYGSFMLEHASSHTASLNQKVNSLRMQQKNLEVLSETHKGNQCRFTHASEAEAELLDCRARFSQSLKEQCSRHKITPNFALADDCLEATTLYHSWENLVDEIHSLQNSMADHLAKCEEASEAVAWMVEWLRSLEKRIRMEDVPSVDNFRLTFFHRDHCLRPYLEEVEVIKKVRDAQQSVIKSWQTVNEEIHIKNPEFDEMERKISAFHSETDSIVQNFRPRLDASTEIAKNSLQRNIQGLDYLNQIYQNLMSYNKWILGIQQRASAENTSIPRLLGHDAEITLEEGQEYVFSLISAAENFSTECQWAGDSLCPLSAARFLSTDLISHLNVIWQSVRIEAQTVRQKYQSNAEALTDYSSRFKVLAAWLSEKQELFEEIRGKVNHFRNPLVGTYAEELNKQTAQLPSVETAVETIALYLKKKETLVSDTSALLKHLNIKNRDFDVLRERLQENTALNIEGLSQAISDTDELMEGYSELRSKVGRLSEDSKKMLSLHQKLMSSLTADQTWHDELKQSLLSASDFSGDRCALVTRLDWLKNVETIRQNGDKKCADLKEACLHCLATSPSDLAPALLAATNGHLIEFSNLCEKIITAHSLYTSILTVWEKLDTAAAEFDASSQRLREYLANYEVPYCANPPSFQTKVDMLSFTIDVLNGVRDVDSNASGLLSEALTLRNKFSQLSEYSTQLNSILTGIPTKEDPSLASAVAQRSNELKSLTKILQQEIAAWQRMSNQFGEFLRESEEMRKETDEFTKQLQAFVKEEGFCTSVVFVKNLIQRCELCMERHITFTEALKTMKGKLSSLAPHTNNSIILELQGVLKNYSTQYTSTQQVGRSLIKRLRERLDNDAKLKADLALLGTALSEAEETIVKLTTLGRLMPHMSLPKPLSLSTIPNSEMNFHFVKFSNAVLEYINKQKQSVVNHYEQVSRFQEELAERKKETHDLINRNILEDVESSLARNDVESRLEELLKRSEQAKKDDSACKVFIIDSHQTIAKAIDELGSCVDAFVHAESDSRRVFDDSSANFKALLTSLNALSSRLSDDAPLLSPIRRMHTRLPTDDKEWNNYVSLCNLLLNEFNGLWRRVEHLKTTIRDEVNELTRVADLQRQLTDLQSSYVSKLSQISAYAQQTPTSLDVTSEENVISQLNAHLALVKSTKANLQSTVTEYTTKTTILLSSLIDTVKSYSSHRNQPVGMLVARVECQKDHFEDTERRAGKLEKEITEEIAHWDEFLAQLRVYQQWLRARDADLAAVTAAETFAERTNGLRTLDETLRKNGNPILDRIMTCGRTLRSLRSNLTVINQVTTWFTDRYNALLKEVSDRRNSLKNTILAEEELRREANCCSELLDVQESQLDKLCGKPFFASSAPSTVDSIEERVQKMYEFLHQLEAVKSVHLVPLDEHVQAVKNQLKMCGLDQAEVNNAATKVFDLWKRYNSLWESCIKVSAELEKLVKGSKTFYKLTGEINSWLIEKKEAFSGFDRDTPSSDYHDIHELTDLLANRANAFHRFYMELDSTGERCLADCSSSATDILNIARSINMPLLQEGSSKVHSQETLIADLRNCFQSLRAQATKRKDEISSLLISLTAYDELFMSLHTWVSSVTKEVAKEEAEDATKEVQLWSTPSSYLTIRSSHILSQLAQGHERVEQIGEKQAHLDILLSRSSKLLEEWGSSEVTRFVAQKAGTLSRRFVELTIQVKKQIEQKSMTLRNIERLQEARDAYSIWEKDVRGKFIRACQEEYSSEVLVNTKKVAKSLDMGDVLLESCRQWALSVQSDALGSKTDNPSLAQDLMASYEILKSTISQKLETIEKHLAQQRAKQLAIASLSSWLEAAEQRLEAIVSSIYTPPQIIMKSASFVSVMAFYEQAAVTGLSELCSLQSECTNKANVDDDSQLLSRFYAFKVRLARYISEVEERTKNLNAYREASELVSIRQKLTLERYFQITSKGAAIPETASQLTDPPTTVLEALFSPYDAERRLTVLQGVYDELVIDSRQLLETMIESADRLVSTTTEQKAFLAEVIGERNEVLRAEQTKLERLTRKSIELLEDVTEAWKVFTRTEEELSDWLIEVEQTSTRPVIKMEMSVDERRQTLAEMQVYQSNLSKKAEVIERHLNEAEHMNRRTPQFQAAEKAKQLANRYFALVTSVQAQIDRFGGEVFELSHLESLLEQMCAKFEDCRPLLKECWIEGRSNSHAELVQKQIMIKKMLKEVVDLKNSPQLEDLLSRTERVKAFVSATLGDDFSQRVSEVSTLLEDSNRRLEQALTLVTSRLETWENWSSLTKKLGEELEAIDSSFKGALREAKSLTSPNPDELLRKRCEAIDKLQELHTSLVSKKPEFNELNRLMREADSEVLDPLLYRQSNEACLRRKTLTSAIQSHRIRLKRSWEELFAFSNKVNAADQWLLSASVKLTALNNANPDGPKATEFLIRSCEAFVTEVSHFVADQLKALISEGQSIEVLKKTKRKRQDKAESTRHVDAPKHLLNQLKAMKDEAEGLVQIADAIKVNLRIKAEEWESLLVTVESGETYLQVSLAQWWCECVEQTEEELIQDHYSMTSSLRQKMIQQPETALDGVVNQIKEIEKRRIHLENSSTKVATPWTPVETPFTIQRRLQRAGMDESELTSGSLGADGPQTSGSKLRKRVVKLQKAYEKEMQKMKAFSEKLNNWKSLWDQQLLCEAEIADWIQMKESEANSLFAGRGLDRLDLGTSALKKLRNELIAKREVIDEMAAWRQDLLRLPQQEDDPINELNCKVDALVLRIGKRIKMHKNFVCQAQEASQVKAEVQSDLERMVQRLSRGHSTLYLRSSRTQNSLRTAHSTTVIPQRSSSPLVVQVPSSPVTGSFERLWYSPTSVLEQISGQISPARTPLPTSTSPSPPRLPIRPHRAGRGSFLGRSTPLINFKREADHSHRSFTLNRFTDIRVDDESPSPTFASTTSITPPPPLPPLILGRSVSFHRRGGWRRWWSLQVHSFPDSGFLKKSRGSSSCADLMPSRKTGLVLPSRASALRATSDIARRRRRKKLEQRGKIDEGASG</sequence>
<dbReference type="InterPro" id="IPR036872">
    <property type="entry name" value="CH_dom_sf"/>
</dbReference>
<dbReference type="PROSITE" id="PS00020">
    <property type="entry name" value="ACTININ_2"/>
    <property type="match status" value="1"/>
</dbReference>
<comment type="subcellular location">
    <subcellularLocation>
        <location evidence="1">Membrane</location>
    </subcellularLocation>
</comment>
<keyword evidence="2" id="KW-0812">Transmembrane</keyword>
<evidence type="ECO:0000256" key="5">
    <source>
        <dbReference type="ARBA" id="ARBA00023136"/>
    </source>
</evidence>
<dbReference type="SUPFAM" id="SSF47576">
    <property type="entry name" value="Calponin-homology domain, CH-domain"/>
    <property type="match status" value="1"/>
</dbReference>
<dbReference type="InterPro" id="IPR057057">
    <property type="entry name" value="Spectrin_SYNE1"/>
</dbReference>
<keyword evidence="5" id="KW-0472">Membrane</keyword>
<accession>A0ABR4QQM6</accession>
<dbReference type="EMBL" id="JAKROA010000001">
    <property type="protein sequence ID" value="KAL5111872.1"/>
    <property type="molecule type" value="Genomic_DNA"/>
</dbReference>